<sequence length="177" mass="19418">MPFGRAAALEQETLVLLPTNTAGICCRPWKREVARSRRNPAAKQQKCGVSEVVQRLNFHDTAAPGTKEKRGLLRKSESPPVASRPTQHADARPPASPLLSSDQFDGDEEFIDIGDPKLESGHFPGLFWRLCENKSVFFACRLLGTGIRQEKASPGDSGQFFMDIVPSSCLETSPHSV</sequence>
<keyword evidence="3" id="KW-1185">Reference proteome</keyword>
<protein>
    <submittedName>
        <fullName evidence="2">Uncharacterized protein</fullName>
    </submittedName>
</protein>
<accession>A0A2U9CJE7</accession>
<dbReference type="EMBL" id="CP026258">
    <property type="protein sequence ID" value="AWP14982.1"/>
    <property type="molecule type" value="Genomic_DNA"/>
</dbReference>
<evidence type="ECO:0000313" key="2">
    <source>
        <dbReference type="EMBL" id="AWP14982.1"/>
    </source>
</evidence>
<reference evidence="2 3" key="1">
    <citation type="submission" date="2017-12" db="EMBL/GenBank/DDBJ databases">
        <title>Integrating genomic resources of turbot (Scophthalmus maximus) in depth evaluation of genetic and physical mapping variation across individuals.</title>
        <authorList>
            <person name="Martinez P."/>
        </authorList>
    </citation>
    <scope>NUCLEOTIDE SEQUENCE [LARGE SCALE GENOMIC DNA]</scope>
</reference>
<feature type="compositionally biased region" description="Basic and acidic residues" evidence="1">
    <location>
        <begin position="66"/>
        <end position="77"/>
    </location>
</feature>
<proteinExistence type="predicted"/>
<feature type="region of interest" description="Disordered" evidence="1">
    <location>
        <begin position="59"/>
        <end position="101"/>
    </location>
</feature>
<evidence type="ECO:0000313" key="3">
    <source>
        <dbReference type="Proteomes" id="UP000246464"/>
    </source>
</evidence>
<name>A0A2U9CJE7_SCOMX</name>
<dbReference type="Proteomes" id="UP000246464">
    <property type="component" value="Chromosome 16"/>
</dbReference>
<evidence type="ECO:0000256" key="1">
    <source>
        <dbReference type="SAM" id="MobiDB-lite"/>
    </source>
</evidence>
<gene>
    <name evidence="2" type="ORF">SMAX5B_015090</name>
</gene>
<dbReference type="AlphaFoldDB" id="A0A2U9CJE7"/>
<organism evidence="2 3">
    <name type="scientific">Scophthalmus maximus</name>
    <name type="common">Turbot</name>
    <name type="synonym">Psetta maxima</name>
    <dbReference type="NCBI Taxonomy" id="52904"/>
    <lineage>
        <taxon>Eukaryota</taxon>
        <taxon>Metazoa</taxon>
        <taxon>Chordata</taxon>
        <taxon>Craniata</taxon>
        <taxon>Vertebrata</taxon>
        <taxon>Euteleostomi</taxon>
        <taxon>Actinopterygii</taxon>
        <taxon>Neopterygii</taxon>
        <taxon>Teleostei</taxon>
        <taxon>Neoteleostei</taxon>
        <taxon>Acanthomorphata</taxon>
        <taxon>Carangaria</taxon>
        <taxon>Pleuronectiformes</taxon>
        <taxon>Pleuronectoidei</taxon>
        <taxon>Scophthalmidae</taxon>
        <taxon>Scophthalmus</taxon>
    </lineage>
</organism>